<evidence type="ECO:0000256" key="3">
    <source>
        <dbReference type="ARBA" id="ARBA00022723"/>
    </source>
</evidence>
<dbReference type="CDD" id="cd06460">
    <property type="entry name" value="M32_Taq"/>
    <property type="match status" value="1"/>
</dbReference>
<gene>
    <name evidence="11" type="ORF">H0921_03350</name>
</gene>
<comment type="cofactor">
    <cofactor evidence="9">
        <name>Zn(2+)</name>
        <dbReference type="ChEBI" id="CHEBI:29105"/>
    </cofactor>
    <text evidence="9">Binds 1 zinc ion per subunit.</text>
</comment>
<proteinExistence type="inferred from homology"/>
<keyword evidence="5 8" id="KW-0482">Metalloprotease</keyword>
<dbReference type="GO" id="GO:0004181">
    <property type="term" value="F:metallocarboxypeptidase activity"/>
    <property type="evidence" value="ECO:0007669"/>
    <property type="project" value="UniProtKB-UniRule"/>
</dbReference>
<dbReference type="PANTHER" id="PTHR34217">
    <property type="entry name" value="METAL-DEPENDENT CARBOXYPEPTIDASE"/>
    <property type="match status" value="1"/>
</dbReference>
<dbReference type="Proteomes" id="UP000542342">
    <property type="component" value="Unassembled WGS sequence"/>
</dbReference>
<evidence type="ECO:0000256" key="5">
    <source>
        <dbReference type="ARBA" id="ARBA00023049"/>
    </source>
</evidence>
<evidence type="ECO:0000256" key="10">
    <source>
        <dbReference type="PIRSR" id="PIRSR006615-2"/>
    </source>
</evidence>
<keyword evidence="3 8" id="KW-0479">Metal-binding</keyword>
<dbReference type="Pfam" id="PF02074">
    <property type="entry name" value="Peptidase_M32"/>
    <property type="match status" value="1"/>
</dbReference>
<evidence type="ECO:0000256" key="6">
    <source>
        <dbReference type="ARBA" id="ARBA00052755"/>
    </source>
</evidence>
<keyword evidence="4 8" id="KW-0378">Hydrolase</keyword>
<evidence type="ECO:0000256" key="1">
    <source>
        <dbReference type="ARBA" id="ARBA00022645"/>
    </source>
</evidence>
<comment type="catalytic activity">
    <reaction evidence="6 8">
        <text>Release of a C-terminal amino acid with broad specificity, except for -Pro.</text>
        <dbReference type="EC" id="3.4.17.19"/>
    </reaction>
</comment>
<evidence type="ECO:0000256" key="8">
    <source>
        <dbReference type="PIRNR" id="PIRNR006615"/>
    </source>
</evidence>
<evidence type="ECO:0000256" key="9">
    <source>
        <dbReference type="PIRSR" id="PIRSR006615-1"/>
    </source>
</evidence>
<keyword evidence="1 8" id="KW-0121">Carboxypeptidase</keyword>
<dbReference type="Gene3D" id="1.10.1370.30">
    <property type="match status" value="1"/>
</dbReference>
<feature type="active site" description="Proton donor/acceptor" evidence="10">
    <location>
        <position position="268"/>
    </location>
</feature>
<evidence type="ECO:0000256" key="2">
    <source>
        <dbReference type="ARBA" id="ARBA00022670"/>
    </source>
</evidence>
<dbReference type="PIRSF" id="PIRSF006615">
    <property type="entry name" value="Zn_crbxpep_Taq"/>
    <property type="match status" value="1"/>
</dbReference>
<keyword evidence="12" id="KW-1185">Reference proteome</keyword>
<evidence type="ECO:0000256" key="7">
    <source>
        <dbReference type="ARBA" id="ARBA00061580"/>
    </source>
</evidence>
<dbReference type="PRINTS" id="PR00998">
    <property type="entry name" value="CRBOXYPTASET"/>
</dbReference>
<comment type="similarity">
    <text evidence="7 8">Belongs to the peptidase M32 family.</text>
</comment>
<dbReference type="GO" id="GO:0008270">
    <property type="term" value="F:zinc ion binding"/>
    <property type="evidence" value="ECO:0007669"/>
    <property type="project" value="UniProtKB-ARBA"/>
</dbReference>
<evidence type="ECO:0000313" key="11">
    <source>
        <dbReference type="EMBL" id="MBA2225193.1"/>
    </source>
</evidence>
<dbReference type="SUPFAM" id="SSF55486">
    <property type="entry name" value="Metalloproteases ('zincins'), catalytic domain"/>
    <property type="match status" value="1"/>
</dbReference>
<dbReference type="PROSITE" id="PS52034">
    <property type="entry name" value="PEPTIDASE_M32"/>
    <property type="match status" value="1"/>
</dbReference>
<name>A0A7V8VBW3_9BACT</name>
<comment type="caution">
    <text evidence="11">The sequence shown here is derived from an EMBL/GenBank/DDBJ whole genome shotgun (WGS) entry which is preliminary data.</text>
</comment>
<organism evidence="11 12">
    <name type="scientific">Thermogemmata fonticola</name>
    <dbReference type="NCBI Taxonomy" id="2755323"/>
    <lineage>
        <taxon>Bacteria</taxon>
        <taxon>Pseudomonadati</taxon>
        <taxon>Planctomycetota</taxon>
        <taxon>Planctomycetia</taxon>
        <taxon>Gemmatales</taxon>
        <taxon>Gemmataceae</taxon>
        <taxon>Thermogemmata</taxon>
    </lineage>
</organism>
<keyword evidence="9" id="KW-0862">Zinc</keyword>
<feature type="binding site" evidence="9">
    <location>
        <position position="297"/>
    </location>
    <ligand>
        <name>Zn(2+)</name>
        <dbReference type="ChEBI" id="CHEBI:29105"/>
        <note>catalytic</note>
    </ligand>
</feature>
<dbReference type="AlphaFoldDB" id="A0A7V8VBW3"/>
<sequence length="505" mass="57785">MTPTEAYAALVRRSKEIGIIHSCAALLSWDQQTYMPPQGARWRGEQMAYLSALAHQKLADPQVGEWLAQVESSTLTADPQSDEAANIREWRRSYERAIRVPAALVEELARVTTAAQQVWQEAKAQNRYKAFQPHLERIVSLKREEAHALGYSGHPYDALLDEYEPGMTTEEVRSLFTHLTRELTPLIQRWSESARRPDTSILRRDYPVERQRIFAEAAAAALGFDFSQGRLDVTAHPFCTGIGPGDCRITTRYNPRYFSEAFFGVLHETGHALYEMHLPAEHAGTPLGTACSLGIHESQSRLWENQVGRGRPFWEHFFPRLQQTFPHALADISLETFYFAINEVRPSLIRVEADEVTYNLHIVLRFELETEMLTGNLQVADLPGAWSEKMQQYLGLTPPDDTQGCLQDIHWSFGGIGYFPTYTLGNLYAAQFMAAAKAQLGDAELMRDFRNGQFRRLREWLIDHIHRHGQRYRAQELCQRATGEPLRTEPLLTYLREKYEPLYGS</sequence>
<dbReference type="PANTHER" id="PTHR34217:SF1">
    <property type="entry name" value="CARBOXYPEPTIDASE 1"/>
    <property type="match status" value="1"/>
</dbReference>
<dbReference type="GO" id="GO:0006508">
    <property type="term" value="P:proteolysis"/>
    <property type="evidence" value="ECO:0007669"/>
    <property type="project" value="UniProtKB-UniRule"/>
</dbReference>
<evidence type="ECO:0000256" key="4">
    <source>
        <dbReference type="ARBA" id="ARBA00022801"/>
    </source>
</evidence>
<feature type="binding site" evidence="9">
    <location>
        <position position="267"/>
    </location>
    <ligand>
        <name>Zn(2+)</name>
        <dbReference type="ChEBI" id="CHEBI:29105"/>
        <note>catalytic</note>
    </ligand>
</feature>
<dbReference type="InterPro" id="IPR001333">
    <property type="entry name" value="Peptidase_M32_Taq"/>
</dbReference>
<evidence type="ECO:0000313" key="12">
    <source>
        <dbReference type="Proteomes" id="UP000542342"/>
    </source>
</evidence>
<comment type="function">
    <text evidence="8">Broad specificity carboxypetidase that releases amino acids sequentially from the C-terminus, including neutral, aromatic, polar and basic residues.</text>
</comment>
<accession>A0A7V8VBW3</accession>
<reference evidence="11 12" key="1">
    <citation type="submission" date="2020-07" db="EMBL/GenBank/DDBJ databases">
        <title>Thermogemmata thermophila gen. nov., sp. nov., a novel moderate thermophilic planctomycete from a Kamchatka hot spring.</title>
        <authorList>
            <person name="Elcheninov A.G."/>
            <person name="Podosokorskaya O.A."/>
            <person name="Kovaleva O.L."/>
            <person name="Novikov A."/>
            <person name="Bonch-Osmolovskaya E.A."/>
            <person name="Toshchakov S.V."/>
            <person name="Kublanov I.V."/>
        </authorList>
    </citation>
    <scope>NUCLEOTIDE SEQUENCE [LARGE SCALE GENOMIC DNA]</scope>
    <source>
        <strain evidence="11 12">2918</strain>
    </source>
</reference>
<protein>
    <recommendedName>
        <fullName evidence="8">Metal-dependent carboxypeptidase</fullName>
        <ecNumber evidence="8">3.4.17.19</ecNumber>
    </recommendedName>
</protein>
<dbReference type="EMBL" id="JACEFB010000001">
    <property type="protein sequence ID" value="MBA2225193.1"/>
    <property type="molecule type" value="Genomic_DNA"/>
</dbReference>
<dbReference type="FunFam" id="1.10.1370.30:FF:000003">
    <property type="entry name" value="Thermostable carboxypeptidase 1"/>
    <property type="match status" value="1"/>
</dbReference>
<dbReference type="RefSeq" id="WP_194536577.1">
    <property type="nucleotide sequence ID" value="NZ_JACEFB010000001.1"/>
</dbReference>
<dbReference type="EC" id="3.4.17.19" evidence="8"/>
<feature type="binding site" evidence="9">
    <location>
        <position position="271"/>
    </location>
    <ligand>
        <name>Zn(2+)</name>
        <dbReference type="ChEBI" id="CHEBI:29105"/>
        <note>catalytic</note>
    </ligand>
</feature>
<keyword evidence="2 8" id="KW-0645">Protease</keyword>